<dbReference type="InterPro" id="IPR050416">
    <property type="entry name" value="FAD-linked_Oxidoreductase"/>
</dbReference>
<dbReference type="HOGENOM" id="CLU_018354_0_2_1"/>
<name>W9CJ46_SCLBF</name>
<evidence type="ECO:0000259" key="5">
    <source>
        <dbReference type="PROSITE" id="PS51387"/>
    </source>
</evidence>
<dbReference type="InterPro" id="IPR016166">
    <property type="entry name" value="FAD-bd_PCMH"/>
</dbReference>
<dbReference type="Gene3D" id="3.30.465.10">
    <property type="match status" value="1"/>
</dbReference>
<dbReference type="EMBL" id="AYSA01000124">
    <property type="protein sequence ID" value="ESZ96782.1"/>
    <property type="molecule type" value="Genomic_DNA"/>
</dbReference>
<dbReference type="AlphaFoldDB" id="W9CJ46"/>
<comment type="caution">
    <text evidence="6">The sequence shown here is derived from an EMBL/GenBank/DDBJ whole genome shotgun (WGS) entry which is preliminary data.</text>
</comment>
<dbReference type="OrthoDB" id="415825at2759"/>
<gene>
    <name evidence="6" type="ORF">SBOR_2852</name>
</gene>
<dbReference type="Pfam" id="PF01565">
    <property type="entry name" value="FAD_binding_4"/>
    <property type="match status" value="1"/>
</dbReference>
<proteinExistence type="inferred from homology"/>
<feature type="domain" description="FAD-binding PCMH-type" evidence="5">
    <location>
        <begin position="64"/>
        <end position="238"/>
    </location>
</feature>
<dbReference type="InterPro" id="IPR006094">
    <property type="entry name" value="Oxid_FAD_bind_N"/>
</dbReference>
<reference evidence="6 7" key="1">
    <citation type="journal article" date="2014" name="Genome Announc.">
        <title>Draft genome sequence of Sclerotinia borealis, a psychrophilic plant pathogenic fungus.</title>
        <authorList>
            <person name="Mardanov A.V."/>
            <person name="Beletsky A.V."/>
            <person name="Kadnikov V.V."/>
            <person name="Ignatov A.N."/>
            <person name="Ravin N.V."/>
        </authorList>
    </citation>
    <scope>NUCLEOTIDE SEQUENCE [LARGE SCALE GENOMIC DNA]</scope>
    <source>
        <strain evidence="7">F-4157</strain>
    </source>
</reference>
<evidence type="ECO:0000256" key="2">
    <source>
        <dbReference type="ARBA" id="ARBA00022630"/>
    </source>
</evidence>
<dbReference type="GO" id="GO:0071949">
    <property type="term" value="F:FAD binding"/>
    <property type="evidence" value="ECO:0007669"/>
    <property type="project" value="InterPro"/>
</dbReference>
<dbReference type="Proteomes" id="UP000019487">
    <property type="component" value="Unassembled WGS sequence"/>
</dbReference>
<keyword evidence="2" id="KW-0285">Flavoprotein</keyword>
<evidence type="ECO:0000256" key="3">
    <source>
        <dbReference type="ARBA" id="ARBA00022827"/>
    </source>
</evidence>
<dbReference type="GO" id="GO:0016491">
    <property type="term" value="F:oxidoreductase activity"/>
    <property type="evidence" value="ECO:0007669"/>
    <property type="project" value="UniProtKB-KW"/>
</dbReference>
<dbReference type="PROSITE" id="PS51387">
    <property type="entry name" value="FAD_PCMH"/>
    <property type="match status" value="1"/>
</dbReference>
<dbReference type="PANTHER" id="PTHR42973:SF7">
    <property type="entry name" value="FAD-BINDING PCMH-TYPE DOMAIN-CONTAINING PROTEIN"/>
    <property type="match status" value="1"/>
</dbReference>
<dbReference type="InterPro" id="IPR016169">
    <property type="entry name" value="FAD-bd_PCMH_sub2"/>
</dbReference>
<keyword evidence="7" id="KW-1185">Reference proteome</keyword>
<dbReference type="InterPro" id="IPR036318">
    <property type="entry name" value="FAD-bd_PCMH-like_sf"/>
</dbReference>
<evidence type="ECO:0000313" key="7">
    <source>
        <dbReference type="Proteomes" id="UP000019487"/>
    </source>
</evidence>
<evidence type="ECO:0000313" key="6">
    <source>
        <dbReference type="EMBL" id="ESZ96782.1"/>
    </source>
</evidence>
<keyword evidence="3" id="KW-0274">FAD</keyword>
<dbReference type="SUPFAM" id="SSF56176">
    <property type="entry name" value="FAD-binding/transporter-associated domain-like"/>
    <property type="match status" value="1"/>
</dbReference>
<organism evidence="6 7">
    <name type="scientific">Sclerotinia borealis (strain F-4128)</name>
    <dbReference type="NCBI Taxonomy" id="1432307"/>
    <lineage>
        <taxon>Eukaryota</taxon>
        <taxon>Fungi</taxon>
        <taxon>Dikarya</taxon>
        <taxon>Ascomycota</taxon>
        <taxon>Pezizomycotina</taxon>
        <taxon>Leotiomycetes</taxon>
        <taxon>Helotiales</taxon>
        <taxon>Sclerotiniaceae</taxon>
        <taxon>Sclerotinia</taxon>
    </lineage>
</organism>
<dbReference type="PANTHER" id="PTHR42973">
    <property type="entry name" value="BINDING OXIDOREDUCTASE, PUTATIVE (AFU_ORTHOLOGUE AFUA_1G17690)-RELATED"/>
    <property type="match status" value="1"/>
</dbReference>
<accession>W9CJ46</accession>
<protein>
    <submittedName>
        <fullName evidence="6">FAD binding domain containing protein</fullName>
    </submittedName>
</protein>
<comment type="similarity">
    <text evidence="1">Belongs to the oxygen-dependent FAD-linked oxidoreductase family.</text>
</comment>
<evidence type="ECO:0000256" key="1">
    <source>
        <dbReference type="ARBA" id="ARBA00005466"/>
    </source>
</evidence>
<dbReference type="STRING" id="1432307.W9CJ46"/>
<evidence type="ECO:0000256" key="4">
    <source>
        <dbReference type="ARBA" id="ARBA00023002"/>
    </source>
</evidence>
<sequence length="387" mass="41778">MEAEVALDNLKANEERRRTVGPVLMTRMTLDASLWPEALIIAMAFNGFSSNLSQTFPPRAEVLMDPSEDRFKATSNPEAKTNEIDVVAIVKSAHGSSIPFVQVCGGHSPWSTVGSSGFVIDLGLCESISIDTETQSVTVTGAVLMKELSTALSEAGRCTATGNGNTVGVIPFCLGGGICTLSGTIGFGCDQTLAAKIIIADGTLIHSNADVEPELLWAIRGAGQIGNPAEAPLAFQSLTDVNPIMSSTSTPHYPNLSDHLDFACVKGDFKRFSLAGFPDFRAQILLKVIEIYEELLATCPDAGVTKNHDIVREFENKAITAMRDAHAEEDWVDYTNCNRTDPIQRRYRGAERLEELKSLKQKWNPQGVLHTASVNVMIHQPSQVGDG</sequence>
<keyword evidence="4" id="KW-0560">Oxidoreductase</keyword>